<keyword evidence="1 3" id="KW-0238">DNA-binding</keyword>
<comment type="function">
    <text evidence="1">Binds to DNA and alters its conformation. May be involved in regulation of gene expression, nucleoid organization and DNA protection.</text>
</comment>
<dbReference type="Pfam" id="PF02575">
    <property type="entry name" value="YbaB_DNA_bd"/>
    <property type="match status" value="1"/>
</dbReference>
<reference evidence="3 4" key="1">
    <citation type="submission" date="2019-02" db="EMBL/GenBank/DDBJ databases">
        <title>Draft Genome Sequence of Maize Bushy Stunt-like Phytoplasma group 16SrI-B (Aster yellows) in South Africa.</title>
        <authorList>
            <person name="Coetzee B."/>
            <person name="Douglas-Smit N."/>
            <person name="Maree H.J."/>
            <person name="Burger J.T."/>
            <person name="Kruger K."/>
            <person name="Pietersen G."/>
        </authorList>
    </citation>
    <scope>NUCLEOTIDE SEQUENCE [LARGE SCALE GENOMIC DNA]</scope>
    <source>
        <strain evidence="3 4">De Villa</strain>
    </source>
</reference>
<gene>
    <name evidence="3" type="ORF">EXT02_00700</name>
</gene>
<evidence type="ECO:0000313" key="3">
    <source>
        <dbReference type="EMBL" id="QBF23739.1"/>
    </source>
</evidence>
<feature type="coiled-coil region" evidence="2">
    <location>
        <begin position="66"/>
        <end position="93"/>
    </location>
</feature>
<dbReference type="AlphaFoldDB" id="A0A4P6M8N4"/>
<dbReference type="SUPFAM" id="SSF82607">
    <property type="entry name" value="YbaB-like"/>
    <property type="match status" value="1"/>
</dbReference>
<dbReference type="PIRSF" id="PIRSF004555">
    <property type="entry name" value="UCP004555"/>
    <property type="match status" value="1"/>
</dbReference>
<comment type="subcellular location">
    <subcellularLocation>
        <location evidence="1">Cytoplasm</location>
        <location evidence="1">Nucleoid</location>
    </subcellularLocation>
</comment>
<dbReference type="GO" id="GO:0003677">
    <property type="term" value="F:DNA binding"/>
    <property type="evidence" value="ECO:0007669"/>
    <property type="project" value="UniProtKB-UniRule"/>
</dbReference>
<comment type="subunit">
    <text evidence="1">Homodimer.</text>
</comment>
<keyword evidence="2" id="KW-0175">Coiled coil</keyword>
<dbReference type="InterPro" id="IPR004401">
    <property type="entry name" value="YbaB/EbfC"/>
</dbReference>
<dbReference type="InterPro" id="IPR036894">
    <property type="entry name" value="YbaB-like_sf"/>
</dbReference>
<dbReference type="GO" id="GO:0043590">
    <property type="term" value="C:bacterial nucleoid"/>
    <property type="evidence" value="ECO:0007669"/>
    <property type="project" value="UniProtKB-UniRule"/>
</dbReference>
<dbReference type="Proteomes" id="UP000289726">
    <property type="component" value="Chromosome"/>
</dbReference>
<name>A0A4P6M8N4_9MOLU</name>
<dbReference type="HAMAP" id="MF_00274">
    <property type="entry name" value="DNA_YbaB_EbfC"/>
    <property type="match status" value="1"/>
</dbReference>
<sequence length="94" mass="10680">MKTQSNMFEKLKKMQEAIENAQQQLELQEFIGKAGDVEIVLQGTKQVVDVIISQIHSKAILQESILLAFNAALKKLERKSKELMQKASGYLIEF</sequence>
<evidence type="ECO:0000256" key="1">
    <source>
        <dbReference type="HAMAP-Rule" id="MF_00274"/>
    </source>
</evidence>
<accession>A0A4P6M8N4</accession>
<dbReference type="Gene3D" id="3.30.1310.10">
    <property type="entry name" value="Nucleoid-associated protein YbaB-like domain"/>
    <property type="match status" value="1"/>
</dbReference>
<keyword evidence="1" id="KW-0963">Cytoplasm</keyword>
<comment type="similarity">
    <text evidence="1">Belongs to the YbaB/EbfC family.</text>
</comment>
<keyword evidence="4" id="KW-1185">Reference proteome</keyword>
<feature type="coiled-coil region" evidence="2">
    <location>
        <begin position="4"/>
        <end position="31"/>
    </location>
</feature>
<dbReference type="GO" id="GO:0005737">
    <property type="term" value="C:cytoplasm"/>
    <property type="evidence" value="ECO:0007669"/>
    <property type="project" value="UniProtKB-UniRule"/>
</dbReference>
<dbReference type="EMBL" id="CP035949">
    <property type="protein sequence ID" value="QBF23739.1"/>
    <property type="molecule type" value="Genomic_DNA"/>
</dbReference>
<proteinExistence type="inferred from homology"/>
<evidence type="ECO:0000256" key="2">
    <source>
        <dbReference type="SAM" id="Coils"/>
    </source>
</evidence>
<protein>
    <recommendedName>
        <fullName evidence="1">Nucleoid-associated protein EXT02_00700</fullName>
    </recommendedName>
</protein>
<dbReference type="RefSeq" id="WP_130427444.1">
    <property type="nucleotide sequence ID" value="NZ_CP035949.1"/>
</dbReference>
<evidence type="ECO:0000313" key="4">
    <source>
        <dbReference type="Proteomes" id="UP000289726"/>
    </source>
</evidence>
<organism evidence="3 4">
    <name type="scientific">'Catharanthus roseus' aster yellows phytoplasma</name>
    <dbReference type="NCBI Taxonomy" id="1193712"/>
    <lineage>
        <taxon>Bacteria</taxon>
        <taxon>Bacillati</taxon>
        <taxon>Mycoplasmatota</taxon>
        <taxon>Mollicutes</taxon>
        <taxon>Acholeplasmatales</taxon>
        <taxon>Acholeplasmataceae</taxon>
        <taxon>Candidatus Phytoplasma</taxon>
        <taxon>16SrI (Aster yellows group)</taxon>
    </lineage>
</organism>